<dbReference type="RefSeq" id="WP_058248246.1">
    <property type="nucleotide sequence ID" value="NZ_CYSE01000005.1"/>
</dbReference>
<proteinExistence type="predicted"/>
<protein>
    <submittedName>
        <fullName evidence="2">Uncharacterized protein</fullName>
    </submittedName>
</protein>
<name>A0A0P1GEI9_9RHOB</name>
<accession>A0A0P1GEI9</accession>
<evidence type="ECO:0000256" key="1">
    <source>
        <dbReference type="SAM" id="SignalP"/>
    </source>
</evidence>
<feature type="chain" id="PRO_5006063340" evidence="1">
    <location>
        <begin position="21"/>
        <end position="138"/>
    </location>
</feature>
<dbReference type="Proteomes" id="UP000054935">
    <property type="component" value="Unassembled WGS sequence"/>
</dbReference>
<reference evidence="2 3" key="1">
    <citation type="submission" date="2015-09" db="EMBL/GenBank/DDBJ databases">
        <authorList>
            <consortium name="Swine Surveillance"/>
        </authorList>
    </citation>
    <scope>NUCLEOTIDE SEQUENCE [LARGE SCALE GENOMIC DNA]</scope>
    <source>
        <strain evidence="2 3">CECT 7648</strain>
    </source>
</reference>
<evidence type="ECO:0000313" key="2">
    <source>
        <dbReference type="EMBL" id="CUH80023.1"/>
    </source>
</evidence>
<gene>
    <name evidence="2" type="ORF">TRN7648_02747</name>
</gene>
<feature type="signal peptide" evidence="1">
    <location>
        <begin position="1"/>
        <end position="20"/>
    </location>
</feature>
<evidence type="ECO:0000313" key="3">
    <source>
        <dbReference type="Proteomes" id="UP000054935"/>
    </source>
</evidence>
<dbReference type="STRING" id="441103.TRN7648_02747"/>
<dbReference type="OrthoDB" id="7849141at2"/>
<dbReference type="AlphaFoldDB" id="A0A0P1GEI9"/>
<organism evidence="2 3">
    <name type="scientific">Tropicibacter naphthalenivorans</name>
    <dbReference type="NCBI Taxonomy" id="441103"/>
    <lineage>
        <taxon>Bacteria</taxon>
        <taxon>Pseudomonadati</taxon>
        <taxon>Pseudomonadota</taxon>
        <taxon>Alphaproteobacteria</taxon>
        <taxon>Rhodobacterales</taxon>
        <taxon>Roseobacteraceae</taxon>
        <taxon>Tropicibacter</taxon>
    </lineage>
</organism>
<keyword evidence="3" id="KW-1185">Reference proteome</keyword>
<sequence length="138" mass="15129">MLKTLSLAAGLTLAAMPVFAETLGYNCIMSGARELEWISPTIFIAHDTDTGKVIVSDPAILGFNNGQPLDGTVTKDNAKRLSVKWNLEMRSATNQRVIMRYRATVTKADHRVTVVAQPQGYGNMFNKGGTCQVNRLKK</sequence>
<dbReference type="EMBL" id="CYSE01000005">
    <property type="protein sequence ID" value="CUH80023.1"/>
    <property type="molecule type" value="Genomic_DNA"/>
</dbReference>
<keyword evidence="1" id="KW-0732">Signal</keyword>